<evidence type="ECO:0000313" key="4">
    <source>
        <dbReference type="EMBL" id="RDW26314.1"/>
    </source>
</evidence>
<feature type="compositionally biased region" description="Basic and acidic residues" evidence="1">
    <location>
        <begin position="385"/>
        <end position="405"/>
    </location>
</feature>
<evidence type="ECO:0000313" key="6">
    <source>
        <dbReference type="Proteomes" id="UP000256601"/>
    </source>
</evidence>
<dbReference type="VEuPathDB" id="FungiDB:YALI0_A07601g"/>
<feature type="region of interest" description="Disordered" evidence="1">
    <location>
        <begin position="689"/>
        <end position="718"/>
    </location>
</feature>
<dbReference type="Proteomes" id="UP000256601">
    <property type="component" value="Unassembled WGS sequence"/>
</dbReference>
<dbReference type="EMBL" id="CP017553">
    <property type="protein sequence ID" value="AOW00358.1"/>
    <property type="molecule type" value="Genomic_DNA"/>
</dbReference>
<feature type="compositionally biased region" description="Polar residues" evidence="1">
    <location>
        <begin position="416"/>
        <end position="425"/>
    </location>
</feature>
<name>A0A1D8N3Z9_YARLL</name>
<evidence type="ECO:0000313" key="5">
    <source>
        <dbReference type="Proteomes" id="UP000182444"/>
    </source>
</evidence>
<dbReference type="GeneID" id="2906094"/>
<gene>
    <name evidence="4" type="ORF">B0I71DRAFT_32710</name>
    <name evidence="3" type="ORF">YALI1_A07137g</name>
</gene>
<proteinExistence type="predicted"/>
<feature type="region of interest" description="Disordered" evidence="1">
    <location>
        <begin position="645"/>
        <end position="667"/>
    </location>
</feature>
<evidence type="ECO:0000256" key="1">
    <source>
        <dbReference type="SAM" id="MobiDB-lite"/>
    </source>
</evidence>
<feature type="region of interest" description="Disordered" evidence="1">
    <location>
        <begin position="322"/>
        <end position="351"/>
    </location>
</feature>
<feature type="compositionally biased region" description="Polar residues" evidence="1">
    <location>
        <begin position="433"/>
        <end position="451"/>
    </location>
</feature>
<feature type="compositionally biased region" description="Basic and acidic residues" evidence="1">
    <location>
        <begin position="709"/>
        <end position="718"/>
    </location>
</feature>
<feature type="compositionally biased region" description="Low complexity" evidence="1">
    <location>
        <begin position="112"/>
        <end position="130"/>
    </location>
</feature>
<feature type="compositionally biased region" description="Polar residues" evidence="1">
    <location>
        <begin position="569"/>
        <end position="587"/>
    </location>
</feature>
<feature type="compositionally biased region" description="Polar residues" evidence="1">
    <location>
        <begin position="330"/>
        <end position="351"/>
    </location>
</feature>
<sequence length="718" mass="77157">MASTTKPALPPLVTDPATATQLALAGWTSTVAVDPTQTALDIDLPSNTAGLVLLLQPSKAPVLQNGCAECGPPISCLMCPSSFQCLMGVQTDCSTCPPLRCVALSDGTTASASSTASSTNSTASETPAPSEGSASPKIIGGVLGGVGGLIILALVMFFILWNKKHRKQPIRNKSKINRTRSPNLKKRDASGIIIDDNYLRELQDPLGCVRESHAELHEDRNSYKSLSTLFEDNSSTSSPKSPILIYTRRERTNRVRTPVLHQQFEHTDDTHYYEPDLIVPQPAQPVHQPRGLSAIFHLPKPITSRLSLGSLFSDTGRLSLSFKSSPSSSVKQDTSLPQFSTPSTARDSSLTMSSNASNIIPIAYMPGVLDYSSIADQYSAYQERKAARRRENQQEAKTTSEHVEDVSDYDPYMSPVDSTKNSSPRGSPLKEYTTLSKNPDDNGLSSSTTTRFGPPLSSIYSSPILQPPPLNTIQHIPNSSSLSTLFHAPSTPVPATPPLNVSGKFVSMIRETHSHQSSISSIATMSTASFERLWDQTGALVADENHIPPSPPSMNTPSALDAPADCSSPLISPASQTTDMQFVSAPTSPHMEVPSVRERYSTSGVSDPSRRISTPSMAESAISDPQQRYSMTTTASFVSGESAPYLATTSSSDRPAPYAPGELSVSRESLTSIQPSVIISRASTMTRNRIEGRAMDVSFPPRSSSLRRTRSDRGDTAP</sequence>
<evidence type="ECO:0000313" key="3">
    <source>
        <dbReference type="EMBL" id="AOW00358.1"/>
    </source>
</evidence>
<evidence type="ECO:0008006" key="7">
    <source>
        <dbReference type="Google" id="ProtNLM"/>
    </source>
</evidence>
<organism evidence="3 5">
    <name type="scientific">Yarrowia lipolytica</name>
    <name type="common">Candida lipolytica</name>
    <dbReference type="NCBI Taxonomy" id="4952"/>
    <lineage>
        <taxon>Eukaryota</taxon>
        <taxon>Fungi</taxon>
        <taxon>Dikarya</taxon>
        <taxon>Ascomycota</taxon>
        <taxon>Saccharomycotina</taxon>
        <taxon>Dipodascomycetes</taxon>
        <taxon>Dipodascales</taxon>
        <taxon>Dipodascales incertae sedis</taxon>
        <taxon>Yarrowia</taxon>
    </lineage>
</organism>
<feature type="region of interest" description="Disordered" evidence="1">
    <location>
        <begin position="112"/>
        <end position="135"/>
    </location>
</feature>
<dbReference type="EMBL" id="KZ857334">
    <property type="protein sequence ID" value="RDW26314.1"/>
    <property type="molecule type" value="Genomic_DNA"/>
</dbReference>
<feature type="compositionally biased region" description="Polar residues" evidence="1">
    <location>
        <begin position="601"/>
        <end position="629"/>
    </location>
</feature>
<dbReference type="VEuPathDB" id="FungiDB:YALI1_A07137g"/>
<dbReference type="AlphaFoldDB" id="A0A1D8N3Z9"/>
<reference evidence="4 6" key="2">
    <citation type="submission" date="2018-07" db="EMBL/GenBank/DDBJ databases">
        <title>Draft Genome Assemblies for Five Robust Yarrowia lipolytica Strains Exhibiting High Lipid Production and Pentose Sugar Utilization and Sugar Alcohol Secretion from Undetoxified Lignocellulosic Biomass Hydrolysates.</title>
        <authorList>
            <consortium name="DOE Joint Genome Institute"/>
            <person name="Walker C."/>
            <person name="Ryu S."/>
            <person name="Na H."/>
            <person name="Zane M."/>
            <person name="LaButti K."/>
            <person name="Lipzen A."/>
            <person name="Haridas S."/>
            <person name="Barry K."/>
            <person name="Grigoriev I.V."/>
            <person name="Quarterman J."/>
            <person name="Slininger P."/>
            <person name="Dien B."/>
            <person name="Trinh C.T."/>
        </authorList>
    </citation>
    <scope>NUCLEOTIDE SEQUENCE [LARGE SCALE GENOMIC DNA]</scope>
    <source>
        <strain evidence="4 6">YB392</strain>
    </source>
</reference>
<evidence type="ECO:0000256" key="2">
    <source>
        <dbReference type="SAM" id="Phobius"/>
    </source>
</evidence>
<keyword evidence="2" id="KW-0812">Transmembrane</keyword>
<protein>
    <recommendedName>
        <fullName evidence="7">Membrane anchor Opy2 N-terminal domain-containing protein</fullName>
    </recommendedName>
</protein>
<dbReference type="KEGG" id="yli:2906094"/>
<keyword evidence="2" id="KW-0472">Membrane</keyword>
<feature type="transmembrane region" description="Helical" evidence="2">
    <location>
        <begin position="138"/>
        <end position="161"/>
    </location>
</feature>
<feature type="region of interest" description="Disordered" evidence="1">
    <location>
        <begin position="385"/>
        <end position="452"/>
    </location>
</feature>
<accession>A0A1D8N3Z9</accession>
<feature type="region of interest" description="Disordered" evidence="1">
    <location>
        <begin position="542"/>
        <end position="629"/>
    </location>
</feature>
<keyword evidence="2" id="KW-1133">Transmembrane helix</keyword>
<reference evidence="3 5" key="1">
    <citation type="journal article" date="2016" name="PLoS ONE">
        <title>Sequence Assembly of Yarrowia lipolytica Strain W29/CLIB89 Shows Transposable Element Diversity.</title>
        <authorList>
            <person name="Magnan C."/>
            <person name="Yu J."/>
            <person name="Chang I."/>
            <person name="Jahn E."/>
            <person name="Kanomata Y."/>
            <person name="Wu J."/>
            <person name="Zeller M."/>
            <person name="Oakes M."/>
            <person name="Baldi P."/>
            <person name="Sandmeyer S."/>
        </authorList>
    </citation>
    <scope>NUCLEOTIDE SEQUENCE [LARGE SCALE GENOMIC DNA]</scope>
    <source>
        <strain evidence="3">CLIB89</strain>
        <strain evidence="5">CLIB89(W29)</strain>
    </source>
</reference>
<dbReference type="Proteomes" id="UP000182444">
    <property type="component" value="Chromosome 1A"/>
</dbReference>